<feature type="transmembrane region" description="Helical" evidence="10">
    <location>
        <begin position="63"/>
        <end position="80"/>
    </location>
</feature>
<dbReference type="InterPro" id="IPR035906">
    <property type="entry name" value="MetI-like_sf"/>
</dbReference>
<dbReference type="InterPro" id="IPR010065">
    <property type="entry name" value="AA_ABC_transptr_permease_3TM"/>
</dbReference>
<evidence type="ECO:0000313" key="13">
    <source>
        <dbReference type="Proteomes" id="UP000199392"/>
    </source>
</evidence>
<evidence type="ECO:0000256" key="2">
    <source>
        <dbReference type="ARBA" id="ARBA00004429"/>
    </source>
</evidence>
<dbReference type="EMBL" id="FOZW01000009">
    <property type="protein sequence ID" value="SFT05191.1"/>
    <property type="molecule type" value="Genomic_DNA"/>
</dbReference>
<keyword evidence="9 10" id="KW-0472">Membrane</keyword>
<evidence type="ECO:0000256" key="10">
    <source>
        <dbReference type="RuleBase" id="RU363032"/>
    </source>
</evidence>
<evidence type="ECO:0000259" key="11">
    <source>
        <dbReference type="PROSITE" id="PS50928"/>
    </source>
</evidence>
<sequence length="220" mass="24559">MAYEWDFGVVLAQWPLFLKGLGGTLLIAAISIGLGVILGAIIATGRMSRLAWLRIPAGIYVDFYRNTPGIVHFFWFYYALPIVADIRMGPLEAAVLALTTQSASFYCEVFRGAILSLPKGQWEGGAAIGMTRFQTLRRVILPQAALRMVGPFIERTFELIKTTSLASTLAYGELLYSATQISAQTYRPMEVYTVVALIYFCLLFTFSLLARRVERRLTHV</sequence>
<dbReference type="RefSeq" id="WP_092430222.1">
    <property type="nucleotide sequence ID" value="NZ_FNCL01000018.1"/>
</dbReference>
<dbReference type="STRING" id="311180.SAMN04488050_10918"/>
<evidence type="ECO:0000256" key="1">
    <source>
        <dbReference type="ARBA" id="ARBA00003159"/>
    </source>
</evidence>
<evidence type="ECO:0000256" key="8">
    <source>
        <dbReference type="ARBA" id="ARBA00022989"/>
    </source>
</evidence>
<feature type="transmembrane region" description="Helical" evidence="10">
    <location>
        <begin position="191"/>
        <end position="210"/>
    </location>
</feature>
<dbReference type="AlphaFoldDB" id="A0A1I6UUU8"/>
<keyword evidence="4 10" id="KW-0813">Transport</keyword>
<keyword evidence="8 10" id="KW-1133">Transmembrane helix</keyword>
<dbReference type="SUPFAM" id="SSF161098">
    <property type="entry name" value="MetI-like"/>
    <property type="match status" value="1"/>
</dbReference>
<evidence type="ECO:0000256" key="5">
    <source>
        <dbReference type="ARBA" id="ARBA00022475"/>
    </source>
</evidence>
<dbReference type="InterPro" id="IPR043429">
    <property type="entry name" value="ArtM/GltK/GlnP/TcyL/YhdX-like"/>
</dbReference>
<keyword evidence="5" id="KW-1003">Cell membrane</keyword>
<dbReference type="Gene3D" id="1.10.3720.10">
    <property type="entry name" value="MetI-like"/>
    <property type="match status" value="1"/>
</dbReference>
<protein>
    <submittedName>
        <fullName evidence="12">Polar amino acid transport system permease protein</fullName>
    </submittedName>
</protein>
<dbReference type="PROSITE" id="PS50928">
    <property type="entry name" value="ABC_TM1"/>
    <property type="match status" value="1"/>
</dbReference>
<evidence type="ECO:0000256" key="7">
    <source>
        <dbReference type="ARBA" id="ARBA00022970"/>
    </source>
</evidence>
<dbReference type="Pfam" id="PF00528">
    <property type="entry name" value="BPD_transp_1"/>
    <property type="match status" value="1"/>
</dbReference>
<gene>
    <name evidence="12" type="ORF">SAMN04488050_10918</name>
</gene>
<evidence type="ECO:0000256" key="9">
    <source>
        <dbReference type="ARBA" id="ARBA00023136"/>
    </source>
</evidence>
<dbReference type="NCBIfam" id="TIGR01726">
    <property type="entry name" value="HEQRo_perm_3TM"/>
    <property type="match status" value="1"/>
</dbReference>
<dbReference type="OrthoDB" id="9814550at2"/>
<comment type="subcellular location">
    <subcellularLocation>
        <location evidence="2">Cell inner membrane</location>
        <topology evidence="2">Multi-pass membrane protein</topology>
    </subcellularLocation>
    <subcellularLocation>
        <location evidence="10">Cell membrane</location>
        <topology evidence="10">Multi-pass membrane protein</topology>
    </subcellularLocation>
</comment>
<dbReference type="GO" id="GO:0006865">
    <property type="term" value="P:amino acid transport"/>
    <property type="evidence" value="ECO:0007669"/>
    <property type="project" value="UniProtKB-KW"/>
</dbReference>
<evidence type="ECO:0000313" key="12">
    <source>
        <dbReference type="EMBL" id="SFT05191.1"/>
    </source>
</evidence>
<keyword evidence="6 10" id="KW-0812">Transmembrane</keyword>
<evidence type="ECO:0000256" key="3">
    <source>
        <dbReference type="ARBA" id="ARBA00010072"/>
    </source>
</evidence>
<comment type="function">
    <text evidence="1">Part of the binding-protein-dependent transport system for glutamine; probably responsible for the translocation of the substrate across the membrane.</text>
</comment>
<comment type="similarity">
    <text evidence="3">Belongs to the binding-protein-dependent transport system permease family. HisMQ subfamily.</text>
</comment>
<keyword evidence="13" id="KW-1185">Reference proteome</keyword>
<keyword evidence="7" id="KW-0029">Amino-acid transport</keyword>
<proteinExistence type="inferred from homology"/>
<feature type="transmembrane region" description="Helical" evidence="10">
    <location>
        <begin position="20"/>
        <end position="42"/>
    </location>
</feature>
<reference evidence="13" key="1">
    <citation type="submission" date="2016-10" db="EMBL/GenBank/DDBJ databases">
        <authorList>
            <person name="Varghese N."/>
            <person name="Submissions S."/>
        </authorList>
    </citation>
    <scope>NUCLEOTIDE SEQUENCE [LARGE SCALE GENOMIC DNA]</scope>
    <source>
        <strain evidence="13">DSM 26894</strain>
    </source>
</reference>
<name>A0A1I6UUU8_9RHOB</name>
<dbReference type="PANTHER" id="PTHR30614">
    <property type="entry name" value="MEMBRANE COMPONENT OF AMINO ACID ABC TRANSPORTER"/>
    <property type="match status" value="1"/>
</dbReference>
<accession>A0A1I6UUU8</accession>
<dbReference type="PANTHER" id="PTHR30614:SF20">
    <property type="entry name" value="GLUTAMINE TRANSPORT SYSTEM PERMEASE PROTEIN GLNP"/>
    <property type="match status" value="1"/>
</dbReference>
<evidence type="ECO:0000256" key="4">
    <source>
        <dbReference type="ARBA" id="ARBA00022448"/>
    </source>
</evidence>
<dbReference type="InterPro" id="IPR000515">
    <property type="entry name" value="MetI-like"/>
</dbReference>
<dbReference type="CDD" id="cd06261">
    <property type="entry name" value="TM_PBP2"/>
    <property type="match status" value="1"/>
</dbReference>
<dbReference type="GO" id="GO:0043190">
    <property type="term" value="C:ATP-binding cassette (ABC) transporter complex"/>
    <property type="evidence" value="ECO:0007669"/>
    <property type="project" value="InterPro"/>
</dbReference>
<evidence type="ECO:0000256" key="6">
    <source>
        <dbReference type="ARBA" id="ARBA00022692"/>
    </source>
</evidence>
<dbReference type="Proteomes" id="UP000199392">
    <property type="component" value="Unassembled WGS sequence"/>
</dbReference>
<feature type="domain" description="ABC transmembrane type-1" evidence="11">
    <location>
        <begin position="21"/>
        <end position="210"/>
    </location>
</feature>
<dbReference type="GO" id="GO:0022857">
    <property type="term" value="F:transmembrane transporter activity"/>
    <property type="evidence" value="ECO:0007669"/>
    <property type="project" value="InterPro"/>
</dbReference>
<organism evidence="12 13">
    <name type="scientific">Alloyangia pacifica</name>
    <dbReference type="NCBI Taxonomy" id="311180"/>
    <lineage>
        <taxon>Bacteria</taxon>
        <taxon>Pseudomonadati</taxon>
        <taxon>Pseudomonadota</taxon>
        <taxon>Alphaproteobacteria</taxon>
        <taxon>Rhodobacterales</taxon>
        <taxon>Roseobacteraceae</taxon>
        <taxon>Alloyangia</taxon>
    </lineage>
</organism>